<dbReference type="AlphaFoldDB" id="A0A397NIQ4"/>
<evidence type="ECO:0000256" key="7">
    <source>
        <dbReference type="SAM" id="Phobius"/>
    </source>
</evidence>
<dbReference type="Proteomes" id="UP000266568">
    <property type="component" value="Unassembled WGS sequence"/>
</dbReference>
<dbReference type="InterPro" id="IPR007688">
    <property type="entry name" value="Conjugal_tfr_TrbL/VirB6"/>
</dbReference>
<feature type="transmembrane region" description="Helical" evidence="7">
    <location>
        <begin position="205"/>
        <end position="228"/>
    </location>
</feature>
<dbReference type="InterPro" id="IPR014150">
    <property type="entry name" value="Conjugal_tfr_TrbL"/>
</dbReference>
<comment type="similarity">
    <text evidence="2">Belongs to the TrbL/VirB6 family.</text>
</comment>
<feature type="transmembrane region" description="Helical" evidence="7">
    <location>
        <begin position="64"/>
        <end position="85"/>
    </location>
</feature>
<dbReference type="RefSeq" id="WP_119036732.1">
    <property type="nucleotide sequence ID" value="NZ_QXDC01000004.1"/>
</dbReference>
<feature type="transmembrane region" description="Helical" evidence="7">
    <location>
        <begin position="268"/>
        <end position="286"/>
    </location>
</feature>
<feature type="transmembrane region" description="Helical" evidence="7">
    <location>
        <begin position="139"/>
        <end position="165"/>
    </location>
</feature>
<comment type="subcellular location">
    <subcellularLocation>
        <location evidence="1">Membrane</location>
        <topology evidence="1">Multi-pass membrane protein</topology>
    </subcellularLocation>
</comment>
<dbReference type="GO" id="GO:0016020">
    <property type="term" value="C:membrane"/>
    <property type="evidence" value="ECO:0007669"/>
    <property type="project" value="UniProtKB-SubCell"/>
</dbReference>
<evidence type="ECO:0000256" key="4">
    <source>
        <dbReference type="ARBA" id="ARBA00022989"/>
    </source>
</evidence>
<sequence length="459" mass="44798">MNDVGVINRFLDTFNSYIDSGFGLLGGEIAFLTTTLIVIDITLAGLFWAWGADEDVMHRLVKKVLYVGFFAFVIGNFSALAGIVFDSFAGLGLKASGASISLADFMKPGSVAATGFDAGEPLLDAIGDLMGFRSFFANFIQIAVLLIAWVIILIAFFILSVQLFVTLIEFKLVTLAGFVLLPFALFNKTAFLAEKVLGNVVASGVKVLVLAVIVGIGTGLFAEFTTAFSGTPTAEEAMSVTLAALALLGLGIFGPGIATGLVSGAPQLGAGAAVGTALAVGGAAMAGGMGARMAMGGAASTIGGGVKAGAAAARGGAHASGAAASAYSLGSLGKSGGSAVAGGMSAVGQAAVGGAVNAAASPLKKVAAKAGGAMKSSFTSGARAGFTATGGTITGGAAPASADASLAAAGSSAAGGPPAWAKAMKRSQAMKAGVSATTHAVRSGDRGGGGASVDLSQKD</sequence>
<dbReference type="OrthoDB" id="9788052at2"/>
<feature type="transmembrane region" description="Helical" evidence="7">
    <location>
        <begin position="240"/>
        <end position="262"/>
    </location>
</feature>
<feature type="region of interest" description="Disordered" evidence="6">
    <location>
        <begin position="417"/>
        <end position="459"/>
    </location>
</feature>
<accession>A0A397NIQ4</accession>
<feature type="transmembrane region" description="Helical" evidence="7">
    <location>
        <begin position="29"/>
        <end position="52"/>
    </location>
</feature>
<evidence type="ECO:0000256" key="2">
    <source>
        <dbReference type="ARBA" id="ARBA00007802"/>
    </source>
</evidence>
<dbReference type="Pfam" id="PF04610">
    <property type="entry name" value="TrbL"/>
    <property type="match status" value="1"/>
</dbReference>
<dbReference type="NCBIfam" id="TIGR02783">
    <property type="entry name" value="TrbL_P"/>
    <property type="match status" value="1"/>
</dbReference>
<evidence type="ECO:0000256" key="6">
    <source>
        <dbReference type="SAM" id="MobiDB-lite"/>
    </source>
</evidence>
<evidence type="ECO:0000256" key="1">
    <source>
        <dbReference type="ARBA" id="ARBA00004141"/>
    </source>
</evidence>
<keyword evidence="3 7" id="KW-0812">Transmembrane</keyword>
<feature type="transmembrane region" description="Helical" evidence="7">
    <location>
        <begin position="172"/>
        <end position="193"/>
    </location>
</feature>
<dbReference type="EMBL" id="QXDC01000004">
    <property type="protein sequence ID" value="RIA37416.1"/>
    <property type="molecule type" value="Genomic_DNA"/>
</dbReference>
<keyword evidence="5 7" id="KW-0472">Membrane</keyword>
<dbReference type="NCBIfam" id="NF010449">
    <property type="entry name" value="PRK13875.1"/>
    <property type="match status" value="1"/>
</dbReference>
<proteinExistence type="inferred from homology"/>
<evidence type="ECO:0000256" key="3">
    <source>
        <dbReference type="ARBA" id="ARBA00022692"/>
    </source>
</evidence>
<name>A0A397NIQ4_9SPHN</name>
<evidence type="ECO:0000256" key="5">
    <source>
        <dbReference type="ARBA" id="ARBA00023136"/>
    </source>
</evidence>
<gene>
    <name evidence="8" type="ORF">DFR49_3300</name>
</gene>
<evidence type="ECO:0000313" key="9">
    <source>
        <dbReference type="Proteomes" id="UP000266568"/>
    </source>
</evidence>
<organism evidence="8 9">
    <name type="scientific">Hephaestia caeni</name>
    <dbReference type="NCBI Taxonomy" id="645617"/>
    <lineage>
        <taxon>Bacteria</taxon>
        <taxon>Pseudomonadati</taxon>
        <taxon>Pseudomonadota</taxon>
        <taxon>Alphaproteobacteria</taxon>
        <taxon>Sphingomonadales</taxon>
        <taxon>Sphingomonadaceae</taxon>
        <taxon>Hephaestia</taxon>
    </lineage>
</organism>
<dbReference type="GO" id="GO:0030255">
    <property type="term" value="P:protein secretion by the type IV secretion system"/>
    <property type="evidence" value="ECO:0007669"/>
    <property type="project" value="InterPro"/>
</dbReference>
<reference evidence="8 9" key="1">
    <citation type="submission" date="2018-08" db="EMBL/GenBank/DDBJ databases">
        <title>Genomic Encyclopedia of Type Strains, Phase IV (KMG-IV): sequencing the most valuable type-strain genomes for metagenomic binning, comparative biology and taxonomic classification.</title>
        <authorList>
            <person name="Goeker M."/>
        </authorList>
    </citation>
    <scope>NUCLEOTIDE SEQUENCE [LARGE SCALE GENOMIC DNA]</scope>
    <source>
        <strain evidence="8 9">DSM 25527</strain>
    </source>
</reference>
<keyword evidence="4 7" id="KW-1133">Transmembrane helix</keyword>
<evidence type="ECO:0000313" key="8">
    <source>
        <dbReference type="EMBL" id="RIA37416.1"/>
    </source>
</evidence>
<comment type="caution">
    <text evidence="8">The sequence shown here is derived from an EMBL/GenBank/DDBJ whole genome shotgun (WGS) entry which is preliminary data.</text>
</comment>
<protein>
    <submittedName>
        <fullName evidence="8">Type IV secretion system protein TrbL</fullName>
    </submittedName>
</protein>
<keyword evidence="9" id="KW-1185">Reference proteome</keyword>